<evidence type="ECO:0000259" key="5">
    <source>
        <dbReference type="Pfam" id="PF00389"/>
    </source>
</evidence>
<keyword evidence="2 4" id="KW-0560">Oxidoreductase</keyword>
<dbReference type="PROSITE" id="PS00671">
    <property type="entry name" value="D_2_HYDROXYACID_DH_3"/>
    <property type="match status" value="1"/>
</dbReference>
<dbReference type="Pfam" id="PF02826">
    <property type="entry name" value="2-Hacid_dh_C"/>
    <property type="match status" value="1"/>
</dbReference>
<dbReference type="EMBL" id="BMJG01000002">
    <property type="protein sequence ID" value="GGC28877.1"/>
    <property type="molecule type" value="Genomic_DNA"/>
</dbReference>
<dbReference type="PANTHER" id="PTHR43761:SF1">
    <property type="entry name" value="D-ISOMER SPECIFIC 2-HYDROXYACID DEHYDROGENASE CATALYTIC DOMAIN-CONTAINING PROTEIN-RELATED"/>
    <property type="match status" value="1"/>
</dbReference>
<proteinExistence type="inferred from homology"/>
<dbReference type="SUPFAM" id="SSF52283">
    <property type="entry name" value="Formate/glycerate dehydrogenase catalytic domain-like"/>
    <property type="match status" value="1"/>
</dbReference>
<comment type="caution">
    <text evidence="7">The sequence shown here is derived from an EMBL/GenBank/DDBJ whole genome shotgun (WGS) entry which is preliminary data.</text>
</comment>
<feature type="domain" description="D-isomer specific 2-hydroxyacid dehydrogenase NAD-binding" evidence="6">
    <location>
        <begin position="103"/>
        <end position="273"/>
    </location>
</feature>
<dbReference type="InterPro" id="IPR029753">
    <property type="entry name" value="D-isomer_DH_CS"/>
</dbReference>
<feature type="domain" description="D-isomer specific 2-hydroxyacid dehydrogenase catalytic" evidence="5">
    <location>
        <begin position="34"/>
        <end position="306"/>
    </location>
</feature>
<dbReference type="InterPro" id="IPR029752">
    <property type="entry name" value="D-isomer_DH_CS1"/>
</dbReference>
<name>A0ABQ1LV52_9MICO</name>
<dbReference type="PROSITE" id="PS00065">
    <property type="entry name" value="D_2_HYDROXYACID_DH_1"/>
    <property type="match status" value="1"/>
</dbReference>
<evidence type="ECO:0000256" key="2">
    <source>
        <dbReference type="ARBA" id="ARBA00023002"/>
    </source>
</evidence>
<dbReference type="InterPro" id="IPR050418">
    <property type="entry name" value="D-iso_2-hydroxyacid_DH_PdxB"/>
</dbReference>
<evidence type="ECO:0000313" key="7">
    <source>
        <dbReference type="EMBL" id="GGC28877.1"/>
    </source>
</evidence>
<dbReference type="PANTHER" id="PTHR43761">
    <property type="entry name" value="D-ISOMER SPECIFIC 2-HYDROXYACID DEHYDROGENASE FAMILY PROTEIN (AFU_ORTHOLOGUE AFUA_1G13630)"/>
    <property type="match status" value="1"/>
</dbReference>
<keyword evidence="8" id="KW-1185">Reference proteome</keyword>
<dbReference type="InterPro" id="IPR006140">
    <property type="entry name" value="D-isomer_DH_NAD-bd"/>
</dbReference>
<dbReference type="Gene3D" id="3.40.50.720">
    <property type="entry name" value="NAD(P)-binding Rossmann-like Domain"/>
    <property type="match status" value="2"/>
</dbReference>
<evidence type="ECO:0000313" key="8">
    <source>
        <dbReference type="Proteomes" id="UP000632322"/>
    </source>
</evidence>
<dbReference type="InterPro" id="IPR036291">
    <property type="entry name" value="NAD(P)-bd_dom_sf"/>
</dbReference>
<evidence type="ECO:0000256" key="4">
    <source>
        <dbReference type="RuleBase" id="RU003719"/>
    </source>
</evidence>
<sequence>MPEKTIVIGLGPVPKNLVEGELGRGVDFVQSPEAEDYAKAEGAIVRAAVKVGPAELDSMPNLKVIARTGVGVDDVDVDAATERGIPVAITPGVNSTAVAEGAFAHMLQLVKSLGPLTEIVRSGGWAERTSVPVGDLDGATLGIVGFGNIGRRVKAIAEAFGMTVFAYDPVAEVPRANRAETVDEILRASDIVTLHVPLLDSTRHMIDARAVETMKDGAILINTSRGGLIDEDAALAGLESGKLGGVGLDSFESEPPQPHPLYQHPRTVLSPHVMGLSAKASRATFIAAARAVDTVLKGGRPEAAVNEVDRAAEPATVGKGVNQ</sequence>
<dbReference type="PROSITE" id="PS00670">
    <property type="entry name" value="D_2_HYDROXYACID_DH_2"/>
    <property type="match status" value="1"/>
</dbReference>
<dbReference type="RefSeq" id="WP_181270812.1">
    <property type="nucleotide sequence ID" value="NZ_BMJG01000002.1"/>
</dbReference>
<reference evidence="8" key="1">
    <citation type="journal article" date="2019" name="Int. J. Syst. Evol. Microbiol.">
        <title>The Global Catalogue of Microorganisms (GCM) 10K type strain sequencing project: providing services to taxonomists for standard genome sequencing and annotation.</title>
        <authorList>
            <consortium name="The Broad Institute Genomics Platform"/>
            <consortium name="The Broad Institute Genome Sequencing Center for Infectious Disease"/>
            <person name="Wu L."/>
            <person name="Ma J."/>
        </authorList>
    </citation>
    <scope>NUCLEOTIDE SEQUENCE [LARGE SCALE GENOMIC DNA]</scope>
    <source>
        <strain evidence="8">CGMCC 1.15472</strain>
    </source>
</reference>
<gene>
    <name evidence="7" type="ORF">GCM10010974_09250</name>
</gene>
<evidence type="ECO:0000256" key="3">
    <source>
        <dbReference type="ARBA" id="ARBA00023027"/>
    </source>
</evidence>
<organism evidence="7 8">
    <name type="scientific">Brevibacterium sediminis</name>
    <dbReference type="NCBI Taxonomy" id="1857024"/>
    <lineage>
        <taxon>Bacteria</taxon>
        <taxon>Bacillati</taxon>
        <taxon>Actinomycetota</taxon>
        <taxon>Actinomycetes</taxon>
        <taxon>Micrococcales</taxon>
        <taxon>Brevibacteriaceae</taxon>
        <taxon>Brevibacterium</taxon>
    </lineage>
</organism>
<comment type="similarity">
    <text evidence="1 4">Belongs to the D-isomer specific 2-hydroxyacid dehydrogenase family.</text>
</comment>
<evidence type="ECO:0000256" key="1">
    <source>
        <dbReference type="ARBA" id="ARBA00005854"/>
    </source>
</evidence>
<dbReference type="InterPro" id="IPR006139">
    <property type="entry name" value="D-isomer_2_OHA_DH_cat_dom"/>
</dbReference>
<dbReference type="Pfam" id="PF00389">
    <property type="entry name" value="2-Hacid_dh"/>
    <property type="match status" value="1"/>
</dbReference>
<evidence type="ECO:0000259" key="6">
    <source>
        <dbReference type="Pfam" id="PF02826"/>
    </source>
</evidence>
<dbReference type="Proteomes" id="UP000632322">
    <property type="component" value="Unassembled WGS sequence"/>
</dbReference>
<dbReference type="SUPFAM" id="SSF51735">
    <property type="entry name" value="NAD(P)-binding Rossmann-fold domains"/>
    <property type="match status" value="1"/>
</dbReference>
<protein>
    <submittedName>
        <fullName evidence="7">3-phosphoglycerate dehydrogenase</fullName>
    </submittedName>
</protein>
<keyword evidence="3" id="KW-0520">NAD</keyword>
<accession>A0ABQ1LV52</accession>